<dbReference type="PANTHER" id="PTHR43434:SF1">
    <property type="entry name" value="PHOSPHOGLYCOLATE PHOSPHATASE"/>
    <property type="match status" value="1"/>
</dbReference>
<dbReference type="InterPro" id="IPR006439">
    <property type="entry name" value="HAD-SF_hydro_IA"/>
</dbReference>
<dbReference type="PANTHER" id="PTHR43434">
    <property type="entry name" value="PHOSPHOGLYCOLATE PHOSPHATASE"/>
    <property type="match status" value="1"/>
</dbReference>
<dbReference type="GO" id="GO:0008967">
    <property type="term" value="F:phosphoglycolate phosphatase activity"/>
    <property type="evidence" value="ECO:0007669"/>
    <property type="project" value="UniProtKB-EC"/>
</dbReference>
<dbReference type="SUPFAM" id="SSF56784">
    <property type="entry name" value="HAD-like"/>
    <property type="match status" value="1"/>
</dbReference>
<comment type="pathway">
    <text evidence="3 10">Organic acid metabolism; glycolate biosynthesis; glycolate from 2-phosphoglycolate: step 1/1.</text>
</comment>
<evidence type="ECO:0000256" key="4">
    <source>
        <dbReference type="ARBA" id="ARBA00006171"/>
    </source>
</evidence>
<evidence type="ECO:0000256" key="7">
    <source>
        <dbReference type="ARBA" id="ARBA00022801"/>
    </source>
</evidence>
<dbReference type="EC" id="3.1.3.18" evidence="5 10"/>
<evidence type="ECO:0000256" key="5">
    <source>
        <dbReference type="ARBA" id="ARBA00013078"/>
    </source>
</evidence>
<feature type="active site" description="Nucleophile" evidence="10">
    <location>
        <position position="17"/>
    </location>
</feature>
<evidence type="ECO:0000256" key="2">
    <source>
        <dbReference type="ARBA" id="ARBA00001946"/>
    </source>
</evidence>
<comment type="function">
    <text evidence="10">Specifically catalyzes the dephosphorylation of 2-phosphoglycolate. Is involved in the dissimilation of the intracellular 2-phosphoglycolate formed during the DNA repair of 3'-phosphoglycolate ends, a major class of DNA lesions induced by oxidative stress.</text>
</comment>
<evidence type="ECO:0000256" key="1">
    <source>
        <dbReference type="ARBA" id="ARBA00000830"/>
    </source>
</evidence>
<dbReference type="InterPro" id="IPR037512">
    <property type="entry name" value="PGPase_prok"/>
</dbReference>
<feature type="binding site" evidence="10">
    <location>
        <position position="19"/>
    </location>
    <ligand>
        <name>Mg(2+)</name>
        <dbReference type="ChEBI" id="CHEBI:18420"/>
    </ligand>
</feature>
<evidence type="ECO:0000256" key="8">
    <source>
        <dbReference type="ARBA" id="ARBA00022842"/>
    </source>
</evidence>
<dbReference type="InterPro" id="IPR050155">
    <property type="entry name" value="HAD-like_hydrolase_sf"/>
</dbReference>
<feature type="binding site" evidence="10">
    <location>
        <position position="17"/>
    </location>
    <ligand>
        <name>Mg(2+)</name>
        <dbReference type="ChEBI" id="CHEBI:18420"/>
    </ligand>
</feature>
<dbReference type="Gene3D" id="1.10.150.240">
    <property type="entry name" value="Putative phosphatase, domain 2"/>
    <property type="match status" value="1"/>
</dbReference>
<keyword evidence="8 10" id="KW-0460">Magnesium</keyword>
<evidence type="ECO:0000256" key="10">
    <source>
        <dbReference type="HAMAP-Rule" id="MF_00495"/>
    </source>
</evidence>
<comment type="catalytic activity">
    <reaction evidence="1 10">
        <text>2-phosphoglycolate + H2O = glycolate + phosphate</text>
        <dbReference type="Rhea" id="RHEA:14369"/>
        <dbReference type="ChEBI" id="CHEBI:15377"/>
        <dbReference type="ChEBI" id="CHEBI:29805"/>
        <dbReference type="ChEBI" id="CHEBI:43474"/>
        <dbReference type="ChEBI" id="CHEBI:58033"/>
        <dbReference type="EC" id="3.1.3.18"/>
    </reaction>
</comment>
<dbReference type="NCBIfam" id="TIGR01449">
    <property type="entry name" value="PGP_bact"/>
    <property type="match status" value="1"/>
</dbReference>
<dbReference type="InterPro" id="IPR023198">
    <property type="entry name" value="PGP-like_dom2"/>
</dbReference>
<comment type="caution">
    <text evidence="11">The sequence shown here is derived from an EMBL/GenBank/DDBJ whole genome shotgun (WGS) entry which is preliminary data.</text>
</comment>
<protein>
    <recommendedName>
        <fullName evidence="5 10">Phosphoglycolate phosphatase</fullName>
        <shortName evidence="10">PGP</shortName>
        <shortName evidence="10">PGPase</shortName>
        <ecNumber evidence="5 10">3.1.3.18</ecNumber>
    </recommendedName>
</protein>
<dbReference type="EMBL" id="JBHSMS010000023">
    <property type="protein sequence ID" value="MFC5510795.1"/>
    <property type="molecule type" value="Genomic_DNA"/>
</dbReference>
<keyword evidence="7 10" id="KW-0378">Hydrolase</keyword>
<dbReference type="SFLD" id="SFLDS00003">
    <property type="entry name" value="Haloacid_Dehalogenase"/>
    <property type="match status" value="1"/>
</dbReference>
<dbReference type="HAMAP" id="MF_00495">
    <property type="entry name" value="GPH_hydrolase_bact"/>
    <property type="match status" value="1"/>
</dbReference>
<keyword evidence="12" id="KW-1185">Reference proteome</keyword>
<evidence type="ECO:0000256" key="6">
    <source>
        <dbReference type="ARBA" id="ARBA00022723"/>
    </source>
</evidence>
<accession>A0ABW0PEC4</accession>
<evidence type="ECO:0000256" key="9">
    <source>
        <dbReference type="ARBA" id="ARBA00023277"/>
    </source>
</evidence>
<comment type="similarity">
    <text evidence="4 10">Belongs to the HAD-like hydrolase superfamily. CbbY/CbbZ/Gph/YieH family.</text>
</comment>
<keyword evidence="9 10" id="KW-0119">Carbohydrate metabolism</keyword>
<evidence type="ECO:0000256" key="3">
    <source>
        <dbReference type="ARBA" id="ARBA00004818"/>
    </source>
</evidence>
<dbReference type="NCBIfam" id="TIGR01549">
    <property type="entry name" value="HAD-SF-IA-v1"/>
    <property type="match status" value="1"/>
</dbReference>
<organism evidence="11 12">
    <name type="scientific">Massilia jejuensis</name>
    <dbReference type="NCBI Taxonomy" id="648894"/>
    <lineage>
        <taxon>Bacteria</taxon>
        <taxon>Pseudomonadati</taxon>
        <taxon>Pseudomonadota</taxon>
        <taxon>Betaproteobacteria</taxon>
        <taxon>Burkholderiales</taxon>
        <taxon>Oxalobacteraceae</taxon>
        <taxon>Telluria group</taxon>
        <taxon>Massilia</taxon>
    </lineage>
</organism>
<feature type="binding site" evidence="10">
    <location>
        <position position="177"/>
    </location>
    <ligand>
        <name>Mg(2+)</name>
        <dbReference type="ChEBI" id="CHEBI:18420"/>
    </ligand>
</feature>
<name>A0ABW0PEC4_9BURK</name>
<keyword evidence="6 10" id="KW-0479">Metal-binding</keyword>
<sequence>MNSIDFTHHTRHAVLIDLDGTLVDSAPDIVEAVRRLLLDLHAAPLSFDTVRGFIGHGVPTLIRRVLRASALTHIDEVLALALFQRHYRDTNGRYGDVYPGVRAGLAALQGAGYRLGCVTNKFYEASVALLDIHALAPWFEVVVGGDTLSQMKPAAEPLLHACRALHARLDRCVLVGDSHVDIAAARAAQMPVFIVRYGYPGPEGHAAMACDGFIDSLEELPAMLDAANQGRQ</sequence>
<dbReference type="InterPro" id="IPR036412">
    <property type="entry name" value="HAD-like_sf"/>
</dbReference>
<dbReference type="SFLD" id="SFLDG01129">
    <property type="entry name" value="C1.5:_HAD__Beta-PGM__Phosphata"/>
    <property type="match status" value="1"/>
</dbReference>
<dbReference type="Gene3D" id="3.40.50.1000">
    <property type="entry name" value="HAD superfamily/HAD-like"/>
    <property type="match status" value="1"/>
</dbReference>
<evidence type="ECO:0000313" key="11">
    <source>
        <dbReference type="EMBL" id="MFC5510795.1"/>
    </source>
</evidence>
<dbReference type="Pfam" id="PF00702">
    <property type="entry name" value="Hydrolase"/>
    <property type="match status" value="1"/>
</dbReference>
<comment type="cofactor">
    <cofactor evidence="2 10">
        <name>Mg(2+)</name>
        <dbReference type="ChEBI" id="CHEBI:18420"/>
    </cofactor>
</comment>
<reference evidence="12" key="1">
    <citation type="journal article" date="2019" name="Int. J. Syst. Evol. Microbiol.">
        <title>The Global Catalogue of Microorganisms (GCM) 10K type strain sequencing project: providing services to taxonomists for standard genome sequencing and annotation.</title>
        <authorList>
            <consortium name="The Broad Institute Genomics Platform"/>
            <consortium name="The Broad Institute Genome Sequencing Center for Infectious Disease"/>
            <person name="Wu L."/>
            <person name="Ma J."/>
        </authorList>
    </citation>
    <scope>NUCLEOTIDE SEQUENCE [LARGE SCALE GENOMIC DNA]</scope>
    <source>
        <strain evidence="12">CCUG 38813</strain>
    </source>
</reference>
<gene>
    <name evidence="11" type="primary">gph</name>
    <name evidence="11" type="ORF">ACFPOU_06630</name>
</gene>
<dbReference type="Proteomes" id="UP001596031">
    <property type="component" value="Unassembled WGS sequence"/>
</dbReference>
<proteinExistence type="inferred from homology"/>
<dbReference type="InterPro" id="IPR023214">
    <property type="entry name" value="HAD_sf"/>
</dbReference>
<evidence type="ECO:0000313" key="12">
    <source>
        <dbReference type="Proteomes" id="UP001596031"/>
    </source>
</evidence>
<dbReference type="RefSeq" id="WP_379718470.1">
    <property type="nucleotide sequence ID" value="NZ_JBHSMS010000023.1"/>
</dbReference>